<sequence>MVKKLSESAVARTPVDLSKALFWLTASILFRVALGQNFYESKFIDKEKMEELVFEAETALGSFTCSDFFPLAGFGWLVDRLSGQHKRLNDVFLKLDDLFQRVIDDHKSPGRSKEHEDIIDAMLDVLHKQDESDSLTFTVDHIRGVVSRFHESQLIDKEKVDELIFEAETAQASFTCSDFFPIAGLGWLVDWLSGQHKRLHDVFFKLDALFQRVIDDHMHPGRSKDQRDITDLLLDVMHKQGKDDSLQLTLDHIKNIFIAGIDTGVLTMIWAMTELARNPKVMKKLQVHIRKSLNKA</sequence>
<dbReference type="AlphaFoldDB" id="A0A8X7Q5X4"/>
<evidence type="ECO:0000256" key="5">
    <source>
        <dbReference type="ARBA" id="ARBA00023002"/>
    </source>
</evidence>
<dbReference type="GO" id="GO:0005506">
    <property type="term" value="F:iron ion binding"/>
    <property type="evidence" value="ECO:0007669"/>
    <property type="project" value="InterPro"/>
</dbReference>
<keyword evidence="8" id="KW-1185">Reference proteome</keyword>
<comment type="similarity">
    <text evidence="2">Belongs to the cytochrome P450 family.</text>
</comment>
<keyword evidence="5" id="KW-0560">Oxidoreductase</keyword>
<evidence type="ECO:0000313" key="8">
    <source>
        <dbReference type="Proteomes" id="UP000886595"/>
    </source>
</evidence>
<evidence type="ECO:0000313" key="7">
    <source>
        <dbReference type="EMBL" id="KAG2264311.1"/>
    </source>
</evidence>
<dbReference type="GO" id="GO:0020037">
    <property type="term" value="F:heme binding"/>
    <property type="evidence" value="ECO:0007669"/>
    <property type="project" value="InterPro"/>
</dbReference>
<dbReference type="PANTHER" id="PTHR47956:SF119">
    <property type="entry name" value="CYTOCHROME P450 71B16-RELATED"/>
    <property type="match status" value="1"/>
</dbReference>
<evidence type="ECO:0000256" key="4">
    <source>
        <dbReference type="ARBA" id="ARBA00022989"/>
    </source>
</evidence>
<dbReference type="OrthoDB" id="2789670at2759"/>
<accession>A0A8X7Q5X4</accession>
<evidence type="ECO:0000256" key="3">
    <source>
        <dbReference type="ARBA" id="ARBA00022692"/>
    </source>
</evidence>
<proteinExistence type="inferred from homology"/>
<dbReference type="GO" id="GO:0004497">
    <property type="term" value="F:monooxygenase activity"/>
    <property type="evidence" value="ECO:0007669"/>
    <property type="project" value="InterPro"/>
</dbReference>
<keyword evidence="6" id="KW-0472">Membrane</keyword>
<dbReference type="Gene3D" id="1.10.630.10">
    <property type="entry name" value="Cytochrome P450"/>
    <property type="match status" value="2"/>
</dbReference>
<organism evidence="7 8">
    <name type="scientific">Brassica carinata</name>
    <name type="common">Ethiopian mustard</name>
    <name type="synonym">Abyssinian cabbage</name>
    <dbReference type="NCBI Taxonomy" id="52824"/>
    <lineage>
        <taxon>Eukaryota</taxon>
        <taxon>Viridiplantae</taxon>
        <taxon>Streptophyta</taxon>
        <taxon>Embryophyta</taxon>
        <taxon>Tracheophyta</taxon>
        <taxon>Spermatophyta</taxon>
        <taxon>Magnoliopsida</taxon>
        <taxon>eudicotyledons</taxon>
        <taxon>Gunneridae</taxon>
        <taxon>Pentapetalae</taxon>
        <taxon>rosids</taxon>
        <taxon>malvids</taxon>
        <taxon>Brassicales</taxon>
        <taxon>Brassicaceae</taxon>
        <taxon>Brassiceae</taxon>
        <taxon>Brassica</taxon>
    </lineage>
</organism>
<evidence type="ECO:0000256" key="1">
    <source>
        <dbReference type="ARBA" id="ARBA00004167"/>
    </source>
</evidence>
<evidence type="ECO:0000256" key="6">
    <source>
        <dbReference type="ARBA" id="ARBA00023136"/>
    </source>
</evidence>
<dbReference type="GO" id="GO:0016705">
    <property type="term" value="F:oxidoreductase activity, acting on paired donors, with incorporation or reduction of molecular oxygen"/>
    <property type="evidence" value="ECO:0007669"/>
    <property type="project" value="InterPro"/>
</dbReference>
<dbReference type="InterPro" id="IPR001128">
    <property type="entry name" value="Cyt_P450"/>
</dbReference>
<protein>
    <submittedName>
        <fullName evidence="7">Uncharacterized protein</fullName>
    </submittedName>
</protein>
<dbReference type="Proteomes" id="UP000886595">
    <property type="component" value="Unassembled WGS sequence"/>
</dbReference>
<keyword evidence="4" id="KW-1133">Transmembrane helix</keyword>
<keyword evidence="3" id="KW-0812">Transmembrane</keyword>
<comment type="caution">
    <text evidence="7">The sequence shown here is derived from an EMBL/GenBank/DDBJ whole genome shotgun (WGS) entry which is preliminary data.</text>
</comment>
<dbReference type="EMBL" id="JAAMPC010000014">
    <property type="protein sequence ID" value="KAG2264311.1"/>
    <property type="molecule type" value="Genomic_DNA"/>
</dbReference>
<dbReference type="SUPFAM" id="SSF48264">
    <property type="entry name" value="Cytochrome P450"/>
    <property type="match status" value="2"/>
</dbReference>
<comment type="subcellular location">
    <subcellularLocation>
        <location evidence="1">Membrane</location>
        <topology evidence="1">Single-pass membrane protein</topology>
    </subcellularLocation>
</comment>
<reference evidence="7 8" key="1">
    <citation type="submission" date="2020-02" db="EMBL/GenBank/DDBJ databases">
        <authorList>
            <person name="Ma Q."/>
            <person name="Huang Y."/>
            <person name="Song X."/>
            <person name="Pei D."/>
        </authorList>
    </citation>
    <scope>NUCLEOTIDE SEQUENCE [LARGE SCALE GENOMIC DNA]</scope>
    <source>
        <strain evidence="7">Sxm20200214</strain>
        <tissue evidence="7">Leaf</tissue>
    </source>
</reference>
<evidence type="ECO:0000256" key="2">
    <source>
        <dbReference type="ARBA" id="ARBA00010617"/>
    </source>
</evidence>
<dbReference type="InterPro" id="IPR050193">
    <property type="entry name" value="Cytochrome_P450_71"/>
</dbReference>
<dbReference type="InterPro" id="IPR036396">
    <property type="entry name" value="Cyt_P450_sf"/>
</dbReference>
<gene>
    <name evidence="7" type="ORF">Bca52824_071390</name>
</gene>
<dbReference type="PANTHER" id="PTHR47956">
    <property type="entry name" value="CYTOCHROME P450 71B11-RELATED"/>
    <property type="match status" value="1"/>
</dbReference>
<name>A0A8X7Q5X4_BRACI</name>
<dbReference type="Pfam" id="PF00067">
    <property type="entry name" value="p450"/>
    <property type="match status" value="1"/>
</dbReference>
<dbReference type="GO" id="GO:0016020">
    <property type="term" value="C:membrane"/>
    <property type="evidence" value="ECO:0007669"/>
    <property type="project" value="UniProtKB-SubCell"/>
</dbReference>